<feature type="compositionally biased region" description="Polar residues" evidence="1">
    <location>
        <begin position="47"/>
        <end position="56"/>
    </location>
</feature>
<reference evidence="4" key="1">
    <citation type="submission" date="2019-08" db="EMBL/GenBank/DDBJ databases">
        <title>The genome of the North American firefly Photinus pyralis.</title>
        <authorList>
            <consortium name="Photinus pyralis genome working group"/>
            <person name="Fallon T.R."/>
            <person name="Sander Lower S.E."/>
            <person name="Weng J.-K."/>
        </authorList>
    </citation>
    <scope>NUCLEOTIDE SEQUENCE</scope>
    <source>
        <strain evidence="4">TRF0915ILg1</strain>
        <tissue evidence="4">Whole body</tissue>
    </source>
</reference>
<protein>
    <recommendedName>
        <fullName evidence="6">PiggyBac transposable element-derived protein domain-containing protein</fullName>
    </recommendedName>
</protein>
<feature type="region of interest" description="Disordered" evidence="1">
    <location>
        <begin position="41"/>
        <end position="66"/>
    </location>
</feature>
<dbReference type="InterPro" id="IPR029526">
    <property type="entry name" value="PGBD"/>
</dbReference>
<evidence type="ECO:0000259" key="3">
    <source>
        <dbReference type="Pfam" id="PF23055"/>
    </source>
</evidence>
<comment type="caution">
    <text evidence="4">The sequence shown here is derived from an EMBL/GenBank/DDBJ whole genome shotgun (WGS) entry which is preliminary data.</text>
</comment>
<dbReference type="Pfam" id="PF13843">
    <property type="entry name" value="DDE_Tnp_1_7"/>
    <property type="match status" value="1"/>
</dbReference>
<dbReference type="Proteomes" id="UP000801492">
    <property type="component" value="Unassembled WGS sequence"/>
</dbReference>
<evidence type="ECO:0000313" key="4">
    <source>
        <dbReference type="EMBL" id="KAF2905626.1"/>
    </source>
</evidence>
<sequence>MLNHIQGVTITDYEVSSEGDSNDSGCGEIHDNEVLDHIEGEDEDQAESSQEVLSENEQNKENLDHIGPETSGNGFVWFKVSNYVLQQLDNQYLEEIENVVISPPVAGRCDKIKNELIKRLSASQEQRLTQLLEREETLYRIASTFLSRLRILGDRRSALKQYMPLKPVKKGIKIWERCDSKSGYIYDMKVYTGKEDDNADGTLGERMVRKLTSTIRNPDVTGTIAAEWKDTEDVFAMSLPPNYTKLKQFLECKNSSGLNGLIKQKRKDNVASASIYAFRRRYSGYNVIDNLGWKICILRHFVECQKPIFEFLLNAVGPEIARNNMGFRKAISVQQRLAVTLRFLASGGSLYL</sequence>
<dbReference type="PANTHER" id="PTHR46599:SF3">
    <property type="entry name" value="PIGGYBAC TRANSPOSABLE ELEMENT-DERIVED PROTEIN 4"/>
    <property type="match status" value="1"/>
</dbReference>
<dbReference type="InterPro" id="IPR055469">
    <property type="entry name" value="DUF7041"/>
</dbReference>
<accession>A0A8K0GN08</accession>
<proteinExistence type="predicted"/>
<evidence type="ECO:0000256" key="1">
    <source>
        <dbReference type="SAM" id="MobiDB-lite"/>
    </source>
</evidence>
<dbReference type="AlphaFoldDB" id="A0A8K0GN08"/>
<feature type="domain" description="PiggyBac transposable element-derived protein" evidence="2">
    <location>
        <begin position="151"/>
        <end position="216"/>
    </location>
</feature>
<evidence type="ECO:0000313" key="5">
    <source>
        <dbReference type="Proteomes" id="UP000801492"/>
    </source>
</evidence>
<evidence type="ECO:0000259" key="2">
    <source>
        <dbReference type="Pfam" id="PF13843"/>
    </source>
</evidence>
<name>A0A8K0GN08_IGNLU</name>
<dbReference type="PANTHER" id="PTHR46599">
    <property type="entry name" value="PIGGYBAC TRANSPOSABLE ELEMENT-DERIVED PROTEIN 4"/>
    <property type="match status" value="1"/>
</dbReference>
<gene>
    <name evidence="4" type="ORF">ILUMI_00546</name>
</gene>
<evidence type="ECO:0008006" key="6">
    <source>
        <dbReference type="Google" id="ProtNLM"/>
    </source>
</evidence>
<organism evidence="4 5">
    <name type="scientific">Ignelater luminosus</name>
    <name type="common">Cucubano</name>
    <name type="synonym">Pyrophorus luminosus</name>
    <dbReference type="NCBI Taxonomy" id="2038154"/>
    <lineage>
        <taxon>Eukaryota</taxon>
        <taxon>Metazoa</taxon>
        <taxon>Ecdysozoa</taxon>
        <taxon>Arthropoda</taxon>
        <taxon>Hexapoda</taxon>
        <taxon>Insecta</taxon>
        <taxon>Pterygota</taxon>
        <taxon>Neoptera</taxon>
        <taxon>Endopterygota</taxon>
        <taxon>Coleoptera</taxon>
        <taxon>Polyphaga</taxon>
        <taxon>Elateriformia</taxon>
        <taxon>Elateroidea</taxon>
        <taxon>Elateridae</taxon>
        <taxon>Agrypninae</taxon>
        <taxon>Pyrophorini</taxon>
        <taxon>Ignelater</taxon>
    </lineage>
</organism>
<keyword evidence="5" id="KW-1185">Reference proteome</keyword>
<feature type="domain" description="DUF7041" evidence="3">
    <location>
        <begin position="82"/>
        <end position="133"/>
    </location>
</feature>
<dbReference type="EMBL" id="VTPC01000483">
    <property type="protein sequence ID" value="KAF2905626.1"/>
    <property type="molecule type" value="Genomic_DNA"/>
</dbReference>
<feature type="compositionally biased region" description="Basic and acidic residues" evidence="1">
    <location>
        <begin position="57"/>
        <end position="66"/>
    </location>
</feature>
<dbReference type="OrthoDB" id="6433758at2759"/>
<dbReference type="Pfam" id="PF23055">
    <property type="entry name" value="DUF7041"/>
    <property type="match status" value="1"/>
</dbReference>